<evidence type="ECO:0000259" key="1">
    <source>
        <dbReference type="PROSITE" id="PS51186"/>
    </source>
</evidence>
<proteinExistence type="predicted"/>
<dbReference type="Pfam" id="PF13530">
    <property type="entry name" value="SCP2_2"/>
    <property type="match status" value="1"/>
</dbReference>
<dbReference type="GO" id="GO:0034069">
    <property type="term" value="F:aminoglycoside N-acetyltransferase activity"/>
    <property type="evidence" value="ECO:0007669"/>
    <property type="project" value="TreeGrafter"/>
</dbReference>
<dbReference type="InterPro" id="IPR041380">
    <property type="entry name" value="Acetyltransf_17"/>
</dbReference>
<dbReference type="STRING" id="214095.RU97_GL000097"/>
<accession>A0A1L8RJH7</accession>
<dbReference type="EMBL" id="JXKH01000001">
    <property type="protein sequence ID" value="OJG19864.1"/>
    <property type="molecule type" value="Genomic_DNA"/>
</dbReference>
<dbReference type="Pfam" id="PF13527">
    <property type="entry name" value="Acetyltransf_9"/>
    <property type="match status" value="1"/>
</dbReference>
<evidence type="ECO:0000313" key="3">
    <source>
        <dbReference type="Proteomes" id="UP000181884"/>
    </source>
</evidence>
<dbReference type="PANTHER" id="PTHR37817">
    <property type="entry name" value="N-ACETYLTRANSFERASE EIS"/>
    <property type="match status" value="1"/>
</dbReference>
<protein>
    <recommendedName>
        <fullName evidence="1">N-acetyltransferase domain-containing protein</fullName>
    </recommendedName>
</protein>
<dbReference type="InterPro" id="IPR000182">
    <property type="entry name" value="GNAT_dom"/>
</dbReference>
<dbReference type="PANTHER" id="PTHR37817:SF1">
    <property type="entry name" value="N-ACETYLTRANSFERASE EIS"/>
    <property type="match status" value="1"/>
</dbReference>
<dbReference type="InterPro" id="IPR016181">
    <property type="entry name" value="Acyl_CoA_acyltransferase"/>
</dbReference>
<dbReference type="GO" id="GO:0030649">
    <property type="term" value="P:aminoglycoside antibiotic catabolic process"/>
    <property type="evidence" value="ECO:0007669"/>
    <property type="project" value="TreeGrafter"/>
</dbReference>
<dbReference type="InterPro" id="IPR036527">
    <property type="entry name" value="SCP2_sterol-bd_dom_sf"/>
</dbReference>
<dbReference type="SUPFAM" id="SSF55729">
    <property type="entry name" value="Acyl-CoA N-acyltransferases (Nat)"/>
    <property type="match status" value="1"/>
</dbReference>
<gene>
    <name evidence="2" type="ORF">RU97_GL000097</name>
</gene>
<reference evidence="2 3" key="1">
    <citation type="submission" date="2014-12" db="EMBL/GenBank/DDBJ databases">
        <title>Draft genome sequences of 29 type strains of Enterococci.</title>
        <authorList>
            <person name="Zhong Z."/>
            <person name="Sun Z."/>
            <person name="Liu W."/>
            <person name="Zhang W."/>
            <person name="Zhang H."/>
        </authorList>
    </citation>
    <scope>NUCLEOTIDE SEQUENCE [LARGE SCALE GENOMIC DNA]</scope>
    <source>
        <strain evidence="2 3">DSM 17029</strain>
    </source>
</reference>
<organism evidence="2 3">
    <name type="scientific">Enterococcus canis</name>
    <dbReference type="NCBI Taxonomy" id="214095"/>
    <lineage>
        <taxon>Bacteria</taxon>
        <taxon>Bacillati</taxon>
        <taxon>Bacillota</taxon>
        <taxon>Bacilli</taxon>
        <taxon>Lactobacillales</taxon>
        <taxon>Enterococcaceae</taxon>
        <taxon>Enterococcus</taxon>
    </lineage>
</organism>
<dbReference type="Gene3D" id="3.40.630.30">
    <property type="match status" value="2"/>
</dbReference>
<dbReference type="InterPro" id="IPR051554">
    <property type="entry name" value="Acetyltransferase_Eis"/>
</dbReference>
<dbReference type="PROSITE" id="PS51186">
    <property type="entry name" value="GNAT"/>
    <property type="match status" value="1"/>
</dbReference>
<dbReference type="Gene3D" id="3.30.1050.10">
    <property type="entry name" value="SCP2 sterol-binding domain"/>
    <property type="match status" value="1"/>
</dbReference>
<evidence type="ECO:0000313" key="2">
    <source>
        <dbReference type="EMBL" id="OJG19864.1"/>
    </source>
</evidence>
<dbReference type="SUPFAM" id="SSF55718">
    <property type="entry name" value="SCP-like"/>
    <property type="match status" value="1"/>
</dbReference>
<dbReference type="InterPro" id="IPR025559">
    <property type="entry name" value="Eis_dom"/>
</dbReference>
<dbReference type="Proteomes" id="UP000181884">
    <property type="component" value="Unassembled WGS sequence"/>
</dbReference>
<name>A0A1L8RJH7_9ENTE</name>
<sequence>MTVEIKEMSTLNIEEMYRLAIYAFHMEDTPLRREKIETMAKNSWNYGAFSDGQLTSELMVTPFKVNFHGVTYGMGGIGYVASYPEYRGGGAINQIFHQILADMKERQVALSYLAPFSYPFYRRYGYEQAFDKIRYTLKTENLPRIGKVPGTVKRVTWENAHEEIDCLYLEDPKHQRGGLIRDDWWWHYTKELGKKPNYAVYYNEAGQAEGYVIYQFQDMTFDIMEWSSQSYQAWQGLARFVASHGGAFSEFTYASPTGEDRSYLLDSPLVKMEKVPDMMARIVDFQAFLSRYPFDVEAEDTLVLEVLDEYAPWNNGKWQLTLSPGKQPQIMPTDEAADITASIQAWSQALLGYKELVELAAYERFTGDWSTIDRLQNWLPKGKPVLADYF</sequence>
<dbReference type="AlphaFoldDB" id="A0A1L8RJH7"/>
<keyword evidence="3" id="KW-1185">Reference proteome</keyword>
<comment type="caution">
    <text evidence="2">The sequence shown here is derived from an EMBL/GenBank/DDBJ whole genome shotgun (WGS) entry which is preliminary data.</text>
</comment>
<dbReference type="Pfam" id="PF17668">
    <property type="entry name" value="Acetyltransf_17"/>
    <property type="match status" value="1"/>
</dbReference>
<feature type="domain" description="N-acetyltransferase" evidence="1">
    <location>
        <begin position="3"/>
        <end position="143"/>
    </location>
</feature>